<keyword evidence="12" id="KW-1185">Reference proteome</keyword>
<accession>A0A3D8M5R9</accession>
<name>A0A3D8M5R9_9ALTE</name>
<dbReference type="NCBIfam" id="TIGR02532">
    <property type="entry name" value="IV_pilin_GFxxxE"/>
    <property type="match status" value="1"/>
</dbReference>
<comment type="subcellular location">
    <subcellularLocation>
        <location evidence="1">Cell inner membrane</location>
        <topology evidence="1">Single-pass membrane protein</topology>
    </subcellularLocation>
</comment>
<dbReference type="RefSeq" id="WP_115593744.1">
    <property type="nucleotide sequence ID" value="NZ_QRHA01000008.1"/>
</dbReference>
<dbReference type="AlphaFoldDB" id="A0A3D8M5R9"/>
<evidence type="ECO:0000256" key="1">
    <source>
        <dbReference type="ARBA" id="ARBA00004377"/>
    </source>
</evidence>
<comment type="caution">
    <text evidence="11">The sequence shown here is derived from an EMBL/GenBank/DDBJ whole genome shotgun (WGS) entry which is preliminary data.</text>
</comment>
<evidence type="ECO:0000256" key="3">
    <source>
        <dbReference type="ARBA" id="ARBA00021539"/>
    </source>
</evidence>
<dbReference type="PROSITE" id="PS00409">
    <property type="entry name" value="PROKAR_NTER_METHYL"/>
    <property type="match status" value="1"/>
</dbReference>
<dbReference type="Pfam" id="PF11612">
    <property type="entry name" value="T2SSJ"/>
    <property type="match status" value="1"/>
</dbReference>
<evidence type="ECO:0000256" key="6">
    <source>
        <dbReference type="ARBA" id="ARBA00022519"/>
    </source>
</evidence>
<sequence>MPANKRVRGFTLIEILVAMAIFTLIGLAATGVLTSVIDSNELSEERFEKLQHLQRAMMTIERDIQQAVPRPVRLNAEKTDVVMRGGQLDDSEDDGIAFVRSGWNNPQMMLPRSTLQFVAYRLQDEKLERVYSNYVDNVVGYEPKVRVLLDGVSEFKVEFMAPASTDSNDRDNEPDWTDSYTGSVLPKAVAFEFVSQDFGRIRRVFALSGAQL</sequence>
<evidence type="ECO:0000256" key="5">
    <source>
        <dbReference type="ARBA" id="ARBA00022481"/>
    </source>
</evidence>
<evidence type="ECO:0000256" key="10">
    <source>
        <dbReference type="SAM" id="Phobius"/>
    </source>
</evidence>
<evidence type="ECO:0000313" key="11">
    <source>
        <dbReference type="EMBL" id="RDV24874.1"/>
    </source>
</evidence>
<dbReference type="Gene3D" id="3.10.610.10">
    <property type="entry name" value="GSPII I/J protein-like"/>
    <property type="match status" value="1"/>
</dbReference>
<keyword evidence="7 10" id="KW-0812">Transmembrane</keyword>
<comment type="similarity">
    <text evidence="2">Belongs to the GSP J family.</text>
</comment>
<organism evidence="11 12">
    <name type="scientific">Alteromonas aestuariivivens</name>
    <dbReference type="NCBI Taxonomy" id="1938339"/>
    <lineage>
        <taxon>Bacteria</taxon>
        <taxon>Pseudomonadati</taxon>
        <taxon>Pseudomonadota</taxon>
        <taxon>Gammaproteobacteria</taxon>
        <taxon>Alteromonadales</taxon>
        <taxon>Alteromonadaceae</taxon>
        <taxon>Alteromonas/Salinimonas group</taxon>
        <taxon>Alteromonas</taxon>
    </lineage>
</organism>
<dbReference type="InterPro" id="IPR045584">
    <property type="entry name" value="Pilin-like"/>
</dbReference>
<dbReference type="GO" id="GO:0005886">
    <property type="term" value="C:plasma membrane"/>
    <property type="evidence" value="ECO:0007669"/>
    <property type="project" value="UniProtKB-SubCell"/>
</dbReference>
<dbReference type="NCBIfam" id="TIGR01711">
    <property type="entry name" value="gspJ"/>
    <property type="match status" value="1"/>
</dbReference>
<evidence type="ECO:0000256" key="9">
    <source>
        <dbReference type="ARBA" id="ARBA00023136"/>
    </source>
</evidence>
<evidence type="ECO:0000256" key="4">
    <source>
        <dbReference type="ARBA" id="ARBA00022475"/>
    </source>
</evidence>
<keyword evidence="8 10" id="KW-1133">Transmembrane helix</keyword>
<gene>
    <name evidence="11" type="primary">gspJ</name>
    <name evidence="11" type="ORF">DXV75_12445</name>
</gene>
<keyword evidence="4" id="KW-1003">Cell membrane</keyword>
<evidence type="ECO:0000256" key="7">
    <source>
        <dbReference type="ARBA" id="ARBA00022692"/>
    </source>
</evidence>
<dbReference type="PANTHER" id="PTHR39583:SF2">
    <property type="entry name" value="TYPE II SECRETION SYSTEM PROTEIN J"/>
    <property type="match status" value="1"/>
</dbReference>
<feature type="transmembrane region" description="Helical" evidence="10">
    <location>
        <begin position="12"/>
        <end position="37"/>
    </location>
</feature>
<dbReference type="Proteomes" id="UP000256561">
    <property type="component" value="Unassembled WGS sequence"/>
</dbReference>
<evidence type="ECO:0000313" key="12">
    <source>
        <dbReference type="Proteomes" id="UP000256561"/>
    </source>
</evidence>
<dbReference type="OrthoDB" id="9794345at2"/>
<dbReference type="Gene3D" id="2.10.70.20">
    <property type="entry name" value="gspk-gspi-gspj complex like domains"/>
    <property type="match status" value="1"/>
</dbReference>
<reference evidence="12" key="1">
    <citation type="submission" date="2018-08" db="EMBL/GenBank/DDBJ databases">
        <authorList>
            <person name="Zhang J."/>
            <person name="Du Z.-J."/>
        </authorList>
    </citation>
    <scope>NUCLEOTIDE SEQUENCE [LARGE SCALE GENOMIC DNA]</scope>
    <source>
        <strain evidence="12">KCTC 52655</strain>
    </source>
</reference>
<dbReference type="InterPro" id="IPR012902">
    <property type="entry name" value="N_methyl_site"/>
</dbReference>
<keyword evidence="9 10" id="KW-0472">Membrane</keyword>
<dbReference type="Pfam" id="PF07963">
    <property type="entry name" value="N_methyl"/>
    <property type="match status" value="1"/>
</dbReference>
<keyword evidence="5" id="KW-0488">Methylation</keyword>
<dbReference type="GO" id="GO:0015628">
    <property type="term" value="P:protein secretion by the type II secretion system"/>
    <property type="evidence" value="ECO:0007669"/>
    <property type="project" value="InterPro"/>
</dbReference>
<evidence type="ECO:0000256" key="8">
    <source>
        <dbReference type="ARBA" id="ARBA00022989"/>
    </source>
</evidence>
<dbReference type="InterPro" id="IPR010055">
    <property type="entry name" value="T2SS_protein-GspJ"/>
</dbReference>
<protein>
    <recommendedName>
        <fullName evidence="3">Type II secretion system protein J</fullName>
    </recommendedName>
</protein>
<dbReference type="GO" id="GO:0015627">
    <property type="term" value="C:type II protein secretion system complex"/>
    <property type="evidence" value="ECO:0007669"/>
    <property type="project" value="InterPro"/>
</dbReference>
<evidence type="ECO:0000256" key="2">
    <source>
        <dbReference type="ARBA" id="ARBA00011084"/>
    </source>
</evidence>
<dbReference type="SUPFAM" id="SSF54523">
    <property type="entry name" value="Pili subunits"/>
    <property type="match status" value="1"/>
</dbReference>
<dbReference type="PANTHER" id="PTHR39583">
    <property type="entry name" value="TYPE II SECRETION SYSTEM PROTEIN J-RELATED"/>
    <property type="match status" value="1"/>
</dbReference>
<dbReference type="InterPro" id="IPR051621">
    <property type="entry name" value="T2SS_protein_J"/>
</dbReference>
<keyword evidence="6" id="KW-0997">Cell inner membrane</keyword>
<proteinExistence type="inferred from homology"/>
<dbReference type="EMBL" id="QRHA01000008">
    <property type="protein sequence ID" value="RDV24874.1"/>
    <property type="molecule type" value="Genomic_DNA"/>
</dbReference>